<keyword evidence="3" id="KW-1185">Reference proteome</keyword>
<dbReference type="PANTHER" id="PTHR48207:SF3">
    <property type="entry name" value="SUCCINATE--HYDROXYMETHYLGLUTARATE COA-TRANSFERASE"/>
    <property type="match status" value="1"/>
</dbReference>
<accession>A0A840SUB2</accession>
<dbReference type="Proteomes" id="UP000549457">
    <property type="component" value="Unassembled WGS sequence"/>
</dbReference>
<dbReference type="EMBL" id="JACHFM010000002">
    <property type="protein sequence ID" value="MBB5222742.1"/>
    <property type="molecule type" value="Genomic_DNA"/>
</dbReference>
<dbReference type="InterPro" id="IPR003673">
    <property type="entry name" value="CoA-Trfase_fam_III"/>
</dbReference>
<dbReference type="GO" id="GO:0008410">
    <property type="term" value="F:CoA-transferase activity"/>
    <property type="evidence" value="ECO:0007669"/>
    <property type="project" value="TreeGrafter"/>
</dbReference>
<protein>
    <submittedName>
        <fullName evidence="2">Crotonobetainyl-CoA:carnitine CoA-transferase CaiB-like acyl-CoA transferase</fullName>
    </submittedName>
</protein>
<dbReference type="SUPFAM" id="SSF89796">
    <property type="entry name" value="CoA-transferase family III (CaiB/BaiF)"/>
    <property type="match status" value="1"/>
</dbReference>
<dbReference type="PANTHER" id="PTHR48207">
    <property type="entry name" value="SUCCINATE--HYDROXYMETHYLGLUTARATE COA-TRANSFERASE"/>
    <property type="match status" value="1"/>
</dbReference>
<dbReference type="AlphaFoldDB" id="A0A840SUB2"/>
<dbReference type="InterPro" id="IPR044855">
    <property type="entry name" value="CoA-Trfase_III_dom3_sf"/>
</dbReference>
<organism evidence="2 3">
    <name type="scientific">Amaricoccus macauensis</name>
    <dbReference type="NCBI Taxonomy" id="57001"/>
    <lineage>
        <taxon>Bacteria</taxon>
        <taxon>Pseudomonadati</taxon>
        <taxon>Pseudomonadota</taxon>
        <taxon>Alphaproteobacteria</taxon>
        <taxon>Rhodobacterales</taxon>
        <taxon>Paracoccaceae</taxon>
        <taxon>Amaricoccus</taxon>
    </lineage>
</organism>
<dbReference type="InterPro" id="IPR050483">
    <property type="entry name" value="CoA-transferase_III_domain"/>
</dbReference>
<evidence type="ECO:0000256" key="1">
    <source>
        <dbReference type="ARBA" id="ARBA00022679"/>
    </source>
</evidence>
<dbReference type="Gene3D" id="3.40.50.10540">
    <property type="entry name" value="Crotonobetainyl-coa:carnitine coa-transferase, domain 1"/>
    <property type="match status" value="1"/>
</dbReference>
<dbReference type="RefSeq" id="WP_184150099.1">
    <property type="nucleotide sequence ID" value="NZ_JACHFM010000002.1"/>
</dbReference>
<proteinExistence type="predicted"/>
<name>A0A840SUB2_9RHOB</name>
<evidence type="ECO:0000313" key="3">
    <source>
        <dbReference type="Proteomes" id="UP000549457"/>
    </source>
</evidence>
<reference evidence="2 3" key="1">
    <citation type="submission" date="2020-08" db="EMBL/GenBank/DDBJ databases">
        <title>Genomic Encyclopedia of Type Strains, Phase IV (KMG-IV): sequencing the most valuable type-strain genomes for metagenomic binning, comparative biology and taxonomic classification.</title>
        <authorList>
            <person name="Goeker M."/>
        </authorList>
    </citation>
    <scope>NUCLEOTIDE SEQUENCE [LARGE SCALE GENOMIC DNA]</scope>
    <source>
        <strain evidence="2 3">DSM 101730</strain>
    </source>
</reference>
<sequence>MSIALKGLRVLDLSRVLAGPWATMTLGDLGAEVLKVEQPGAGDDTRRWMPPSLDGVSTYYLAANRNKKSIAIDIGTPAGRALIVELARQSDVLIENFRPASLRKFGLTYDDLREINPRLIVCSISGYGRGHALEERPGYDFVIQAESGFMSITGERDGEPVRLGVAFIDLISGMNAVQAILAALVMRERTGKGQWLDISLTDSAMFLLANVASGYLNTGTEPRRYGNAHPSVVPYQLFDCADGRVALAVGNDQQFRRFCRIIGRPELADDPRFATNKGRAEARDALLPVIEACLSERPLGDLLADLRASGVPAGEVRSVGQAFGSEVAALRDTILSTHCERVGTVRSVRNPLRMSDSPFAAPTPPPGVGEHTRDVLMEKLGLTGGDIDRLRDGGIVAFGEHWPAQ</sequence>
<comment type="caution">
    <text evidence="2">The sequence shown here is derived from an EMBL/GenBank/DDBJ whole genome shotgun (WGS) entry which is preliminary data.</text>
</comment>
<keyword evidence="1 2" id="KW-0808">Transferase</keyword>
<gene>
    <name evidence="2" type="ORF">HNP73_002678</name>
</gene>
<dbReference type="InterPro" id="IPR023606">
    <property type="entry name" value="CoA-Trfase_III_dom_1_sf"/>
</dbReference>
<dbReference type="Gene3D" id="3.30.1540.10">
    <property type="entry name" value="formyl-coa transferase, domain 3"/>
    <property type="match status" value="1"/>
</dbReference>
<dbReference type="Pfam" id="PF02515">
    <property type="entry name" value="CoA_transf_3"/>
    <property type="match status" value="1"/>
</dbReference>
<evidence type="ECO:0000313" key="2">
    <source>
        <dbReference type="EMBL" id="MBB5222742.1"/>
    </source>
</evidence>